<dbReference type="CDD" id="cd07432">
    <property type="entry name" value="PHP_HisPPase"/>
    <property type="match status" value="1"/>
</dbReference>
<comment type="caution">
    <text evidence="2">The sequence shown here is derived from an EMBL/GenBank/DDBJ whole genome shotgun (WGS) entry which is preliminary data.</text>
</comment>
<evidence type="ECO:0000259" key="1">
    <source>
        <dbReference type="SMART" id="SM00481"/>
    </source>
</evidence>
<name>A0ABV9N8G4_9FLAO</name>
<dbReference type="InterPro" id="IPR052018">
    <property type="entry name" value="PHP_domain"/>
</dbReference>
<protein>
    <submittedName>
        <fullName evidence="2">PHP domain-containing protein</fullName>
    </submittedName>
</protein>
<dbReference type="InterPro" id="IPR003141">
    <property type="entry name" value="Pol/His_phosphatase_N"/>
</dbReference>
<dbReference type="RefSeq" id="WP_387963773.1">
    <property type="nucleotide sequence ID" value="NZ_JBHSGP010000014.1"/>
</dbReference>
<dbReference type="PANTHER" id="PTHR42924:SF3">
    <property type="entry name" value="POLYMERASE_HISTIDINOL PHOSPHATASE N-TERMINAL DOMAIN-CONTAINING PROTEIN"/>
    <property type="match status" value="1"/>
</dbReference>
<evidence type="ECO:0000313" key="3">
    <source>
        <dbReference type="Proteomes" id="UP001595953"/>
    </source>
</evidence>
<proteinExistence type="predicted"/>
<sequence length="257" mass="29399">MIKVNFHTHTNASFDGYNSCKAIYKFAKKAELDVIAITDHDTIEGAYRLIKWLKKNDKTDLEVIIGEEITCTDGTHIIGLFLNEHIPSAEPLKVIQSIKNQEGLVYFPHPARKDGIMQSKSYDKAIKLGDAFEVFNAKINHDFNVLAQKEIINYTHLIPLGGSDAHYNSDILKCFCKINLDSQNLKSSLINCNKESIQILGHKKMNGDNNYFSGYYKIKNKLNLPQFIRNLGKFAFPLYKNFKERNASFKLENVFNK</sequence>
<dbReference type="InterPro" id="IPR004013">
    <property type="entry name" value="PHP_dom"/>
</dbReference>
<dbReference type="SMART" id="SM00481">
    <property type="entry name" value="POLIIIAc"/>
    <property type="match status" value="1"/>
</dbReference>
<reference evidence="3" key="1">
    <citation type="journal article" date="2019" name="Int. J. Syst. Evol. Microbiol.">
        <title>The Global Catalogue of Microorganisms (GCM) 10K type strain sequencing project: providing services to taxonomists for standard genome sequencing and annotation.</title>
        <authorList>
            <consortium name="The Broad Institute Genomics Platform"/>
            <consortium name="The Broad Institute Genome Sequencing Center for Infectious Disease"/>
            <person name="Wu L."/>
            <person name="Ma J."/>
        </authorList>
    </citation>
    <scope>NUCLEOTIDE SEQUENCE [LARGE SCALE GENOMIC DNA]</scope>
    <source>
        <strain evidence="3">CCUG 63682</strain>
    </source>
</reference>
<dbReference type="Pfam" id="PF02811">
    <property type="entry name" value="PHP"/>
    <property type="match status" value="1"/>
</dbReference>
<dbReference type="PANTHER" id="PTHR42924">
    <property type="entry name" value="EXONUCLEASE"/>
    <property type="match status" value="1"/>
</dbReference>
<dbReference type="SUPFAM" id="SSF89550">
    <property type="entry name" value="PHP domain-like"/>
    <property type="match status" value="1"/>
</dbReference>
<organism evidence="2 3">
    <name type="scientific">Geojedonia litorea</name>
    <dbReference type="NCBI Taxonomy" id="1268269"/>
    <lineage>
        <taxon>Bacteria</taxon>
        <taxon>Pseudomonadati</taxon>
        <taxon>Bacteroidota</taxon>
        <taxon>Flavobacteriia</taxon>
        <taxon>Flavobacteriales</taxon>
        <taxon>Flavobacteriaceae</taxon>
        <taxon>Geojedonia</taxon>
    </lineage>
</organism>
<gene>
    <name evidence="2" type="ORF">ACFO5O_11160</name>
</gene>
<feature type="domain" description="Polymerase/histidinol phosphatase N-terminal" evidence="1">
    <location>
        <begin position="4"/>
        <end position="73"/>
    </location>
</feature>
<dbReference type="EMBL" id="JBHSGP010000014">
    <property type="protein sequence ID" value="MFC4722883.1"/>
    <property type="molecule type" value="Genomic_DNA"/>
</dbReference>
<keyword evidence="3" id="KW-1185">Reference proteome</keyword>
<dbReference type="Gene3D" id="3.20.20.140">
    <property type="entry name" value="Metal-dependent hydrolases"/>
    <property type="match status" value="1"/>
</dbReference>
<accession>A0ABV9N8G4</accession>
<evidence type="ECO:0000313" key="2">
    <source>
        <dbReference type="EMBL" id="MFC4722883.1"/>
    </source>
</evidence>
<dbReference type="Proteomes" id="UP001595953">
    <property type="component" value="Unassembled WGS sequence"/>
</dbReference>
<dbReference type="InterPro" id="IPR016195">
    <property type="entry name" value="Pol/histidinol_Pase-like"/>
</dbReference>